<keyword evidence="5 6" id="KW-0066">ATP synthesis</keyword>
<comment type="caution">
    <text evidence="7">The sequence shown here is derived from an EMBL/GenBank/DDBJ whole genome shotgun (WGS) entry which is preliminary data.</text>
</comment>
<keyword evidence="3 6" id="KW-0375">Hydrogen ion transport</keyword>
<keyword evidence="6" id="KW-0472">Membrane</keyword>
<dbReference type="InterPro" id="IPR050873">
    <property type="entry name" value="V-ATPase_V0D/AC39_subunit"/>
</dbReference>
<dbReference type="GO" id="GO:0046961">
    <property type="term" value="F:proton-transporting ATPase activity, rotational mechanism"/>
    <property type="evidence" value="ECO:0007669"/>
    <property type="project" value="InterPro"/>
</dbReference>
<dbReference type="PANTHER" id="PTHR38682:SF1">
    <property type="entry name" value="V-TYPE ATP SYNTHASE SUBUNIT C"/>
    <property type="match status" value="1"/>
</dbReference>
<dbReference type="Pfam" id="PF01992">
    <property type="entry name" value="vATP-synt_AC39"/>
    <property type="match status" value="1"/>
</dbReference>
<dbReference type="HAMAP" id="MF_00314">
    <property type="entry name" value="ATP_synth_C_arch"/>
    <property type="match status" value="1"/>
</dbReference>
<dbReference type="GO" id="GO:0033179">
    <property type="term" value="C:proton-transporting V-type ATPase, V0 domain"/>
    <property type="evidence" value="ECO:0007669"/>
    <property type="project" value="InterPro"/>
</dbReference>
<dbReference type="Gene3D" id="1.20.1690.10">
    <property type="entry name" value="V-type ATP synthase subunit C domain"/>
    <property type="match status" value="2"/>
</dbReference>
<dbReference type="GO" id="GO:0005524">
    <property type="term" value="F:ATP binding"/>
    <property type="evidence" value="ECO:0007669"/>
    <property type="project" value="UniProtKB-UniRule"/>
</dbReference>
<dbReference type="InterPro" id="IPR002843">
    <property type="entry name" value="ATPase_V0-cplx_csu/dsu"/>
</dbReference>
<evidence type="ECO:0000256" key="1">
    <source>
        <dbReference type="ARBA" id="ARBA00006709"/>
    </source>
</evidence>
<comment type="function">
    <text evidence="6">Component of the A-type ATP synthase that produces ATP from ADP in the presence of a proton gradient across the membrane.</text>
</comment>
<evidence type="ECO:0000256" key="4">
    <source>
        <dbReference type="ARBA" id="ARBA00023065"/>
    </source>
</evidence>
<dbReference type="Proteomes" id="UP000192315">
    <property type="component" value="Unassembled WGS sequence"/>
</dbReference>
<keyword evidence="4 6" id="KW-0406">Ion transport</keyword>
<evidence type="ECO:0000256" key="6">
    <source>
        <dbReference type="HAMAP-Rule" id="MF_00314"/>
    </source>
</evidence>
<dbReference type="InterPro" id="IPR014272">
    <property type="entry name" value="ATPase_V0-cplx_csu"/>
</dbReference>
<dbReference type="RefSeq" id="WP_084272530.1">
    <property type="nucleotide sequence ID" value="NZ_FWYE01000001.1"/>
</dbReference>
<comment type="similarity">
    <text evidence="1 6">Belongs to the V-ATPase V0D/AC39 subunit family.</text>
</comment>
<dbReference type="GO" id="GO:0042777">
    <property type="term" value="P:proton motive force-driven plasma membrane ATP synthesis"/>
    <property type="evidence" value="ECO:0007669"/>
    <property type="project" value="UniProtKB-UniRule"/>
</dbReference>
<dbReference type="InterPro" id="IPR035067">
    <property type="entry name" value="V-type_ATPase_csu/dsu"/>
</dbReference>
<dbReference type="AlphaFoldDB" id="A0A8G2FW83"/>
<proteinExistence type="inferred from homology"/>
<dbReference type="InterPro" id="IPR044911">
    <property type="entry name" value="V-type_ATPase_csu/dsu_dom_3"/>
</dbReference>
<evidence type="ECO:0000313" key="7">
    <source>
        <dbReference type="EMBL" id="SMD30616.1"/>
    </source>
</evidence>
<keyword evidence="8" id="KW-1185">Reference proteome</keyword>
<reference evidence="7 8" key="1">
    <citation type="submission" date="2017-04" db="EMBL/GenBank/DDBJ databases">
        <authorList>
            <person name="Varghese N."/>
            <person name="Submissions S."/>
        </authorList>
    </citation>
    <scope>NUCLEOTIDE SEQUENCE [LARGE SCALE GENOMIC DNA]</scope>
    <source>
        <strain evidence="7 8">DSM 9789</strain>
    </source>
</reference>
<dbReference type="EMBL" id="FWYE01000001">
    <property type="protein sequence ID" value="SMD30616.1"/>
    <property type="molecule type" value="Genomic_DNA"/>
</dbReference>
<dbReference type="InterPro" id="IPR036079">
    <property type="entry name" value="ATPase_csu/dsu_sf"/>
</dbReference>
<evidence type="ECO:0000256" key="2">
    <source>
        <dbReference type="ARBA" id="ARBA00022448"/>
    </source>
</evidence>
<dbReference type="NCBIfam" id="NF002266">
    <property type="entry name" value="PRK01198.1-2"/>
    <property type="match status" value="1"/>
</dbReference>
<dbReference type="Gene3D" id="1.10.132.50">
    <property type="entry name" value="ATP synthase (C/AC39) subunit, domain 3"/>
    <property type="match status" value="1"/>
</dbReference>
<dbReference type="GO" id="GO:0005886">
    <property type="term" value="C:plasma membrane"/>
    <property type="evidence" value="ECO:0007669"/>
    <property type="project" value="UniProtKB-SubCell"/>
</dbReference>
<dbReference type="GO" id="GO:0046933">
    <property type="term" value="F:proton-transporting ATP synthase activity, rotational mechanism"/>
    <property type="evidence" value="ECO:0007669"/>
    <property type="project" value="UniProtKB-UniRule"/>
</dbReference>
<sequence length="348" mass="40611">MNTVYSGSYGRLKVNYSEFLGRDFIESLIDLDINEIKNRLYLTSYREDIERSSNIKDMETMLISAINRRTMRHYNNALFAVPPGIKTFIRSYAAKWDVENIKIILSAKYMKYDVKYTDEFLISFRDIPFGIFAGNLKNEDFKAIMSKSDVEAVINYLVNYGYNYLLKYIENYKKTGDISQILYALDYNYYKNLIESARFFNGDEGNIINYIREIIDARNIMIILKAARSNMEFSRISSSIIDLGNFNSNYLMDLLRSKNIKEIMDAFNKYDIEAGVRAYESNGTLSQYELILKRNIINSYIEKMLVDTFGAFIMAYLLTADRERENLRTIVSGKVYNLDKNTIKGLLI</sequence>
<comment type="subcellular location">
    <subcellularLocation>
        <location evidence="6">Cell membrane</location>
        <topology evidence="6">Peripheral membrane protein</topology>
    </subcellularLocation>
</comment>
<protein>
    <recommendedName>
        <fullName evidence="6">A-type ATP synthase subunit C</fullName>
    </recommendedName>
</protein>
<evidence type="ECO:0000313" key="8">
    <source>
        <dbReference type="Proteomes" id="UP000192315"/>
    </source>
</evidence>
<organism evidence="7 8">
    <name type="scientific">Picrophilus torridus (strain ATCC 700027 / DSM 9790 / JCM 10055 / NBRC 100828 / KAW 2/3)</name>
    <dbReference type="NCBI Taxonomy" id="1122961"/>
    <lineage>
        <taxon>Archaea</taxon>
        <taxon>Methanobacteriati</taxon>
        <taxon>Thermoplasmatota</taxon>
        <taxon>Thermoplasmata</taxon>
        <taxon>Thermoplasmatales</taxon>
        <taxon>Picrophilaceae</taxon>
        <taxon>Picrophilus</taxon>
    </lineage>
</organism>
<evidence type="ECO:0000256" key="3">
    <source>
        <dbReference type="ARBA" id="ARBA00022781"/>
    </source>
</evidence>
<dbReference type="PANTHER" id="PTHR38682">
    <property type="entry name" value="V-TYPE ATP SYNTHASE SUBUNIT C"/>
    <property type="match status" value="1"/>
</dbReference>
<accession>A0A8G2FW83</accession>
<name>A0A8G2FW83_PICTO</name>
<keyword evidence="2 6" id="KW-0813">Transport</keyword>
<keyword evidence="6" id="KW-1003">Cell membrane</keyword>
<comment type="subunit">
    <text evidence="6">Has multiple subunits with at least A(3), B(3), C, D, E, F, H, I and proteolipid K(x).</text>
</comment>
<dbReference type="SUPFAM" id="SSF103486">
    <property type="entry name" value="V-type ATP synthase subunit C"/>
    <property type="match status" value="1"/>
</dbReference>
<gene>
    <name evidence="6" type="primary">atpC</name>
    <name evidence="7" type="ORF">SAMN02745355_0506</name>
</gene>
<evidence type="ECO:0000256" key="5">
    <source>
        <dbReference type="ARBA" id="ARBA00023310"/>
    </source>
</evidence>